<proteinExistence type="predicted"/>
<evidence type="ECO:0000256" key="1">
    <source>
        <dbReference type="SAM" id="MobiDB-lite"/>
    </source>
</evidence>
<reference evidence="2 3" key="1">
    <citation type="submission" date="2024-01" db="EMBL/GenBank/DDBJ databases">
        <authorList>
            <person name="Alioto T."/>
            <person name="Alioto T."/>
            <person name="Gomez Garrido J."/>
        </authorList>
    </citation>
    <scope>NUCLEOTIDE SEQUENCE [LARGE SCALE GENOMIC DNA]</scope>
</reference>
<sequence>MRRQTDEDEETERAEKNAHKPRSRKLMKKNPRSDETQKMKMRAAGAHAFKEAGGQSAEKTRGSAVHTVKDFHSV</sequence>
<feature type="region of interest" description="Disordered" evidence="1">
    <location>
        <begin position="1"/>
        <end position="74"/>
    </location>
</feature>
<dbReference type="AlphaFoldDB" id="A0AAV1NSZ9"/>
<name>A0AAV1NSZ9_SCOSC</name>
<evidence type="ECO:0000313" key="3">
    <source>
        <dbReference type="Proteomes" id="UP001314229"/>
    </source>
</evidence>
<comment type="caution">
    <text evidence="2">The sequence shown here is derived from an EMBL/GenBank/DDBJ whole genome shotgun (WGS) entry which is preliminary data.</text>
</comment>
<keyword evidence="3" id="KW-1185">Reference proteome</keyword>
<evidence type="ECO:0000313" key="2">
    <source>
        <dbReference type="EMBL" id="CAK6962408.1"/>
    </source>
</evidence>
<protein>
    <submittedName>
        <fullName evidence="2">Uncharacterized protein</fullName>
    </submittedName>
</protein>
<feature type="compositionally biased region" description="Acidic residues" evidence="1">
    <location>
        <begin position="1"/>
        <end position="12"/>
    </location>
</feature>
<feature type="compositionally biased region" description="Basic residues" evidence="1">
    <location>
        <begin position="19"/>
        <end position="30"/>
    </location>
</feature>
<organism evidence="2 3">
    <name type="scientific">Scomber scombrus</name>
    <name type="common">Atlantic mackerel</name>
    <name type="synonym">Scomber vernalis</name>
    <dbReference type="NCBI Taxonomy" id="13677"/>
    <lineage>
        <taxon>Eukaryota</taxon>
        <taxon>Metazoa</taxon>
        <taxon>Chordata</taxon>
        <taxon>Craniata</taxon>
        <taxon>Vertebrata</taxon>
        <taxon>Euteleostomi</taxon>
        <taxon>Actinopterygii</taxon>
        <taxon>Neopterygii</taxon>
        <taxon>Teleostei</taxon>
        <taxon>Neoteleostei</taxon>
        <taxon>Acanthomorphata</taxon>
        <taxon>Pelagiaria</taxon>
        <taxon>Scombriformes</taxon>
        <taxon>Scombridae</taxon>
        <taxon>Scomber</taxon>
    </lineage>
</organism>
<gene>
    <name evidence="2" type="ORF">FSCOSCO3_A037235</name>
</gene>
<dbReference type="Proteomes" id="UP001314229">
    <property type="component" value="Unassembled WGS sequence"/>
</dbReference>
<dbReference type="EMBL" id="CAWUFR010000057">
    <property type="protein sequence ID" value="CAK6962408.1"/>
    <property type="molecule type" value="Genomic_DNA"/>
</dbReference>
<accession>A0AAV1NSZ9</accession>